<name>A0A5A9PF49_9TELE</name>
<keyword evidence="3" id="KW-1185">Reference proteome</keyword>
<reference evidence="2 3" key="1">
    <citation type="journal article" date="2019" name="Mol. Ecol. Resour.">
        <title>Chromosome-level genome assembly of Triplophysa tibetana, a fish adapted to the harsh high-altitude environment of the Tibetan Plateau.</title>
        <authorList>
            <person name="Yang X."/>
            <person name="Liu H."/>
            <person name="Ma Z."/>
            <person name="Zou Y."/>
            <person name="Zou M."/>
            <person name="Mao Y."/>
            <person name="Li X."/>
            <person name="Wang H."/>
            <person name="Chen T."/>
            <person name="Wang W."/>
            <person name="Yang R."/>
        </authorList>
    </citation>
    <scope>NUCLEOTIDE SEQUENCE [LARGE SCALE GENOMIC DNA]</scope>
    <source>
        <strain evidence="2">TTIB1903HZAU</strain>
        <tissue evidence="2">Muscle</tissue>
    </source>
</reference>
<evidence type="ECO:0000313" key="2">
    <source>
        <dbReference type="EMBL" id="KAA0720533.1"/>
    </source>
</evidence>
<dbReference type="EMBL" id="SOYY01000006">
    <property type="protein sequence ID" value="KAA0720533.1"/>
    <property type="molecule type" value="Genomic_DNA"/>
</dbReference>
<dbReference type="Proteomes" id="UP000324632">
    <property type="component" value="Chromosome 6"/>
</dbReference>
<gene>
    <name evidence="2" type="ORF">E1301_Tti016825</name>
</gene>
<organism evidence="2 3">
    <name type="scientific">Triplophysa tibetana</name>
    <dbReference type="NCBI Taxonomy" id="1572043"/>
    <lineage>
        <taxon>Eukaryota</taxon>
        <taxon>Metazoa</taxon>
        <taxon>Chordata</taxon>
        <taxon>Craniata</taxon>
        <taxon>Vertebrata</taxon>
        <taxon>Euteleostomi</taxon>
        <taxon>Actinopterygii</taxon>
        <taxon>Neopterygii</taxon>
        <taxon>Teleostei</taxon>
        <taxon>Ostariophysi</taxon>
        <taxon>Cypriniformes</taxon>
        <taxon>Nemacheilidae</taxon>
        <taxon>Triplophysa</taxon>
    </lineage>
</organism>
<sequence length="145" mass="17169">MMMRRDERHEAEEQISQIHRPNREDQDERTIKALDEKSLKKSKALEDVRLSGFSVRNGRHEVEEQISQIHRSDTEEEDQDEHEDVQKEVKHIFKEKWKKRLITNAQDISNHYTVGKQLGKKTEDIKFLSISGHRKTLPAEVTQIT</sequence>
<evidence type="ECO:0000313" key="3">
    <source>
        <dbReference type="Proteomes" id="UP000324632"/>
    </source>
</evidence>
<protein>
    <submittedName>
        <fullName evidence="2">Uncharacterized protein</fullName>
    </submittedName>
</protein>
<accession>A0A5A9PF49</accession>
<proteinExistence type="predicted"/>
<evidence type="ECO:0000256" key="1">
    <source>
        <dbReference type="SAM" id="MobiDB-lite"/>
    </source>
</evidence>
<feature type="region of interest" description="Disordered" evidence="1">
    <location>
        <begin position="59"/>
        <end position="85"/>
    </location>
</feature>
<feature type="compositionally biased region" description="Basic and acidic residues" evidence="1">
    <location>
        <begin position="1"/>
        <end position="12"/>
    </location>
</feature>
<feature type="compositionally biased region" description="Acidic residues" evidence="1">
    <location>
        <begin position="74"/>
        <end position="83"/>
    </location>
</feature>
<feature type="region of interest" description="Disordered" evidence="1">
    <location>
        <begin position="1"/>
        <end position="29"/>
    </location>
</feature>
<dbReference type="AlphaFoldDB" id="A0A5A9PF49"/>
<comment type="caution">
    <text evidence="2">The sequence shown here is derived from an EMBL/GenBank/DDBJ whole genome shotgun (WGS) entry which is preliminary data.</text>
</comment>